<dbReference type="Proteomes" id="UP001152604">
    <property type="component" value="Unassembled WGS sequence"/>
</dbReference>
<organism evidence="1 2">
    <name type="scientific">Mesorhizobium ventifaucium</name>
    <dbReference type="NCBI Taxonomy" id="666020"/>
    <lineage>
        <taxon>Bacteria</taxon>
        <taxon>Pseudomonadati</taxon>
        <taxon>Pseudomonadota</taxon>
        <taxon>Alphaproteobacteria</taxon>
        <taxon>Hyphomicrobiales</taxon>
        <taxon>Phyllobacteriaceae</taxon>
        <taxon>Mesorhizobium</taxon>
    </lineage>
</organism>
<keyword evidence="2" id="KW-1185">Reference proteome</keyword>
<protein>
    <recommendedName>
        <fullName evidence="3">Propionyl-coenzyme A carboxylase alpha polypeptide</fullName>
    </recommendedName>
</protein>
<gene>
    <name evidence="1" type="ORF">MES4922_190076</name>
</gene>
<accession>A0ABM9DKV7</accession>
<proteinExistence type="predicted"/>
<sequence>MSRGVPIVKSRAAPHLPAGIFSPYSDGEKALTAPSASFLLRWRLAKSFAKAFFSPSLYGEKCPAGQ</sequence>
<reference evidence="1" key="1">
    <citation type="submission" date="2022-03" db="EMBL/GenBank/DDBJ databases">
        <authorList>
            <person name="Brunel B."/>
        </authorList>
    </citation>
    <scope>NUCLEOTIDE SEQUENCE</scope>
    <source>
        <strain evidence="1">STM4922sample</strain>
    </source>
</reference>
<dbReference type="EMBL" id="CAKXZS010000011">
    <property type="protein sequence ID" value="CAH2397254.1"/>
    <property type="molecule type" value="Genomic_DNA"/>
</dbReference>
<evidence type="ECO:0000313" key="1">
    <source>
        <dbReference type="EMBL" id="CAH2397254.1"/>
    </source>
</evidence>
<evidence type="ECO:0000313" key="2">
    <source>
        <dbReference type="Proteomes" id="UP001152604"/>
    </source>
</evidence>
<comment type="caution">
    <text evidence="1">The sequence shown here is derived from an EMBL/GenBank/DDBJ whole genome shotgun (WGS) entry which is preliminary data.</text>
</comment>
<name>A0ABM9DKV7_9HYPH</name>
<evidence type="ECO:0008006" key="3">
    <source>
        <dbReference type="Google" id="ProtNLM"/>
    </source>
</evidence>